<feature type="transmembrane region" description="Helical" evidence="2">
    <location>
        <begin position="253"/>
        <end position="275"/>
    </location>
</feature>
<proteinExistence type="predicted"/>
<feature type="transmembrane region" description="Helical" evidence="2">
    <location>
        <begin position="322"/>
        <end position="340"/>
    </location>
</feature>
<feature type="transmembrane region" description="Helical" evidence="2">
    <location>
        <begin position="620"/>
        <end position="641"/>
    </location>
</feature>
<dbReference type="GeneID" id="117641470"/>
<feature type="region of interest" description="Disordered" evidence="1">
    <location>
        <begin position="492"/>
        <end position="519"/>
    </location>
</feature>
<name>A0A6P8YL45_THRPL</name>
<dbReference type="InterPro" id="IPR036259">
    <property type="entry name" value="MFS_trans_sf"/>
</dbReference>
<evidence type="ECO:0000313" key="3">
    <source>
        <dbReference type="Proteomes" id="UP000515158"/>
    </source>
</evidence>
<dbReference type="RefSeq" id="XP_034234717.1">
    <property type="nucleotide sequence ID" value="XM_034378826.1"/>
</dbReference>
<organism evidence="4">
    <name type="scientific">Thrips palmi</name>
    <name type="common">Melon thrips</name>
    <dbReference type="NCBI Taxonomy" id="161013"/>
    <lineage>
        <taxon>Eukaryota</taxon>
        <taxon>Metazoa</taxon>
        <taxon>Ecdysozoa</taxon>
        <taxon>Arthropoda</taxon>
        <taxon>Hexapoda</taxon>
        <taxon>Insecta</taxon>
        <taxon>Pterygota</taxon>
        <taxon>Neoptera</taxon>
        <taxon>Paraneoptera</taxon>
        <taxon>Thysanoptera</taxon>
        <taxon>Terebrantia</taxon>
        <taxon>Thripoidea</taxon>
        <taxon>Thripidae</taxon>
        <taxon>Thrips</taxon>
    </lineage>
</organism>
<feature type="transmembrane region" description="Helical" evidence="2">
    <location>
        <begin position="585"/>
        <end position="608"/>
    </location>
</feature>
<feature type="transmembrane region" description="Helical" evidence="2">
    <location>
        <begin position="661"/>
        <end position="678"/>
    </location>
</feature>
<sequence length="770" mass="79365">MMASSPFQPPAVAWPSAAPAPAAAPRPRRSIIDLTLPTVEGDFSPPPPPSKGAYLALLVSLVFEATVPSLQCYWGLLLVFWASDAGFVHQLPPVLSNSTFPVALPNSTLPSALANATLSGALSNTTLSSTLSNTTLSSALSNTTLSSTLSNTTSALSNTTLSSTLSNTTSALSNTTLSSTLFNTALSIVFSNATPSSTTSNELPSTTLPTSSFTLLDLGGNGLLWTPVLFSASWSVADPWSETLGAVHGHPRLCSLVGSVLLAGGLLLTAVGGLLAPRSALLPILAGISAGMTSGVGASLLSRSARLVLGQLWGERAALTLGARRLVRALGLTMVPLVALPLCQHFGASVALLVAAVASTAALLAPFVLGMSSAPPPAPSRPSHEQEPDKYERLKEWRLAPARQDSEGDGDARTEMSDDGGSEHAEADGAPRSAPPSNPGPHAVAEVPPGTTTVVAEVHCDGAGERQHPDRGPNGVPNGLALKSEATARLGKATNGTTSNGTASNGTASDAARAGSVPRPIYGEDGQAWNIAYSFDCDGDDDIELFVRRQSPRKGSVARLCSMLRPHSRGCRADLRPVLKPSFHLSLVTLACCRLAGIALPVLLPSLAIAQLGARAKTHVVAALPAVAGVGHMLFGLAVLWEWQWDSGAAASADGPSRRRLLGVVSAVAAAGFMLLSWGRSQWWLMLGCLAAGYGSAGATWAQRYATRAAMGGATCYRAQPLLCVLAGLVTAIAPALVNVDIRSCMAILAGMYTALSAAWLLQPFVARFC</sequence>
<evidence type="ECO:0000256" key="2">
    <source>
        <dbReference type="SAM" id="Phobius"/>
    </source>
</evidence>
<dbReference type="SUPFAM" id="SSF103473">
    <property type="entry name" value="MFS general substrate transporter"/>
    <property type="match status" value="1"/>
</dbReference>
<feature type="transmembrane region" description="Helical" evidence="2">
    <location>
        <begin position="746"/>
        <end position="767"/>
    </location>
</feature>
<keyword evidence="2" id="KW-0472">Membrane</keyword>
<keyword evidence="3" id="KW-1185">Reference proteome</keyword>
<feature type="transmembrane region" description="Helical" evidence="2">
    <location>
        <begin position="281"/>
        <end position="301"/>
    </location>
</feature>
<feature type="compositionally biased region" description="Basic and acidic residues" evidence="1">
    <location>
        <begin position="382"/>
        <end position="429"/>
    </location>
</feature>
<protein>
    <submittedName>
        <fullName evidence="4">Uncharacterized protein LOC117641470 isoform X1</fullName>
    </submittedName>
</protein>
<dbReference type="Proteomes" id="UP000515158">
    <property type="component" value="Unplaced"/>
</dbReference>
<reference evidence="4" key="1">
    <citation type="submission" date="2025-08" db="UniProtKB">
        <authorList>
            <consortium name="RefSeq"/>
        </authorList>
    </citation>
    <scope>IDENTIFICATION</scope>
    <source>
        <tissue evidence="4">Total insect</tissue>
    </source>
</reference>
<feature type="region of interest" description="Disordered" evidence="1">
    <location>
        <begin position="373"/>
        <end position="447"/>
    </location>
</feature>
<feature type="transmembrane region" description="Helical" evidence="2">
    <location>
        <begin position="346"/>
        <end position="369"/>
    </location>
</feature>
<feature type="transmembrane region" description="Helical" evidence="2">
    <location>
        <begin position="684"/>
        <end position="702"/>
    </location>
</feature>
<keyword evidence="2" id="KW-1133">Transmembrane helix</keyword>
<gene>
    <name evidence="4" type="primary">LOC117641470</name>
</gene>
<dbReference type="InParanoid" id="A0A6P8YL45"/>
<dbReference type="OrthoDB" id="10597797at2759"/>
<dbReference type="AlphaFoldDB" id="A0A6P8YL45"/>
<accession>A0A6P8YL45</accession>
<evidence type="ECO:0000256" key="1">
    <source>
        <dbReference type="SAM" id="MobiDB-lite"/>
    </source>
</evidence>
<feature type="transmembrane region" description="Helical" evidence="2">
    <location>
        <begin position="722"/>
        <end position="740"/>
    </location>
</feature>
<keyword evidence="2" id="KW-0812">Transmembrane</keyword>
<evidence type="ECO:0000313" key="4">
    <source>
        <dbReference type="RefSeq" id="XP_034234717.1"/>
    </source>
</evidence>
<feature type="compositionally biased region" description="Low complexity" evidence="1">
    <location>
        <begin position="493"/>
        <end position="509"/>
    </location>
</feature>
<dbReference type="KEGG" id="tpal:117641470"/>